<dbReference type="PROSITE" id="PS00518">
    <property type="entry name" value="ZF_RING_1"/>
    <property type="match status" value="1"/>
</dbReference>
<evidence type="ECO:0000256" key="2">
    <source>
        <dbReference type="ARBA" id="ARBA00012483"/>
    </source>
</evidence>
<dbReference type="Gene3D" id="3.30.40.10">
    <property type="entry name" value="Zinc/RING finger domain, C3HC4 (zinc finger)"/>
    <property type="match status" value="1"/>
</dbReference>
<keyword evidence="13" id="KW-1185">Reference proteome</keyword>
<gene>
    <name evidence="12" type="ORF">WISP_76398</name>
</gene>
<keyword evidence="7" id="KW-0805">Transcription regulation</keyword>
<dbReference type="PROSITE" id="PS50089">
    <property type="entry name" value="ZF_RING_2"/>
    <property type="match status" value="1"/>
</dbReference>
<evidence type="ECO:0000256" key="5">
    <source>
        <dbReference type="ARBA" id="ARBA00022771"/>
    </source>
</evidence>
<proteinExistence type="predicted"/>
<keyword evidence="3" id="KW-0808">Transferase</keyword>
<name>A0ABQ9DBW8_9PASS</name>
<evidence type="ECO:0000256" key="9">
    <source>
        <dbReference type="PROSITE-ProRule" id="PRU00175"/>
    </source>
</evidence>
<comment type="catalytic activity">
    <reaction evidence="1">
        <text>S-ubiquitinyl-[E2 ubiquitin-conjugating enzyme]-L-cysteine + [acceptor protein]-L-lysine = [E2 ubiquitin-conjugating enzyme]-L-cysteine + N(6)-ubiquitinyl-[acceptor protein]-L-lysine.</text>
        <dbReference type="EC" id="2.3.2.27"/>
    </reaction>
</comment>
<dbReference type="Proteomes" id="UP001145742">
    <property type="component" value="Unassembled WGS sequence"/>
</dbReference>
<evidence type="ECO:0000256" key="4">
    <source>
        <dbReference type="ARBA" id="ARBA00022723"/>
    </source>
</evidence>
<keyword evidence="5 9" id="KW-0863">Zinc-finger</keyword>
<dbReference type="EMBL" id="WHWB01033920">
    <property type="protein sequence ID" value="KAJ7415726.1"/>
    <property type="molecule type" value="Genomic_DNA"/>
</dbReference>
<feature type="region of interest" description="Disordered" evidence="10">
    <location>
        <begin position="109"/>
        <end position="173"/>
    </location>
</feature>
<feature type="compositionally biased region" description="Low complexity" evidence="10">
    <location>
        <begin position="133"/>
        <end position="147"/>
    </location>
</feature>
<dbReference type="InterPro" id="IPR013083">
    <property type="entry name" value="Znf_RING/FYVE/PHD"/>
</dbReference>
<evidence type="ECO:0000313" key="12">
    <source>
        <dbReference type="EMBL" id="KAJ7415726.1"/>
    </source>
</evidence>
<keyword evidence="8" id="KW-0804">Transcription</keyword>
<dbReference type="SUPFAM" id="SSF57850">
    <property type="entry name" value="RING/U-box"/>
    <property type="match status" value="1"/>
</dbReference>
<dbReference type="InterPro" id="IPR001841">
    <property type="entry name" value="Znf_RING"/>
</dbReference>
<dbReference type="PANTHER" id="PTHR46077">
    <property type="entry name" value="E3 UBIQUITIN-PROTEIN LIGASE TOPORS"/>
    <property type="match status" value="1"/>
</dbReference>
<evidence type="ECO:0000256" key="8">
    <source>
        <dbReference type="ARBA" id="ARBA00023163"/>
    </source>
</evidence>
<sequence length="173" mass="18835">MASGAKEEMGESSYDESHGSLIQPPQAELLEAAEDSQCPICLGHMKNPAYAIYCMHKFCFQCIQQWAKGRDNCLVNLLNSMRGDGHYKEHEVSLYAHLQRMAMQWGFQPPPLAGRRGPLDTESVQRQEDVPGPSNASSQQAPASSASDEPVPLRAGECLAGPAAPLDPHNSTE</sequence>
<feature type="domain" description="RING-type" evidence="11">
    <location>
        <begin position="38"/>
        <end position="73"/>
    </location>
</feature>
<dbReference type="Pfam" id="PF00097">
    <property type="entry name" value="zf-C3HC4"/>
    <property type="match status" value="1"/>
</dbReference>
<organism evidence="12 13">
    <name type="scientific">Willisornis vidua</name>
    <name type="common">Xingu scale-backed antbird</name>
    <dbReference type="NCBI Taxonomy" id="1566151"/>
    <lineage>
        <taxon>Eukaryota</taxon>
        <taxon>Metazoa</taxon>
        <taxon>Chordata</taxon>
        <taxon>Craniata</taxon>
        <taxon>Vertebrata</taxon>
        <taxon>Euteleostomi</taxon>
        <taxon>Archelosauria</taxon>
        <taxon>Archosauria</taxon>
        <taxon>Dinosauria</taxon>
        <taxon>Saurischia</taxon>
        <taxon>Theropoda</taxon>
        <taxon>Coelurosauria</taxon>
        <taxon>Aves</taxon>
        <taxon>Neognathae</taxon>
        <taxon>Neoaves</taxon>
        <taxon>Telluraves</taxon>
        <taxon>Australaves</taxon>
        <taxon>Passeriformes</taxon>
        <taxon>Thamnophilidae</taxon>
        <taxon>Willisornis</taxon>
    </lineage>
</organism>
<evidence type="ECO:0000256" key="1">
    <source>
        <dbReference type="ARBA" id="ARBA00000900"/>
    </source>
</evidence>
<keyword evidence="6" id="KW-0862">Zinc</keyword>
<comment type="caution">
    <text evidence="12">The sequence shown here is derived from an EMBL/GenBank/DDBJ whole genome shotgun (WGS) entry which is preliminary data.</text>
</comment>
<feature type="region of interest" description="Disordered" evidence="10">
    <location>
        <begin position="1"/>
        <end position="20"/>
    </location>
</feature>
<dbReference type="InterPro" id="IPR017907">
    <property type="entry name" value="Znf_RING_CS"/>
</dbReference>
<dbReference type="PANTHER" id="PTHR46077:SF1">
    <property type="entry name" value="TOP1 BINDING ARGININE_SERINE RICH PROTEIN, E3 UBIQUITIN LIGASE"/>
    <property type="match status" value="1"/>
</dbReference>
<dbReference type="EC" id="2.3.2.27" evidence="2"/>
<evidence type="ECO:0000259" key="11">
    <source>
        <dbReference type="PROSITE" id="PS50089"/>
    </source>
</evidence>
<accession>A0ABQ9DBW8</accession>
<evidence type="ECO:0000256" key="3">
    <source>
        <dbReference type="ARBA" id="ARBA00022679"/>
    </source>
</evidence>
<keyword evidence="4" id="KW-0479">Metal-binding</keyword>
<dbReference type="InterPro" id="IPR018957">
    <property type="entry name" value="Znf_C3HC4_RING-type"/>
</dbReference>
<evidence type="ECO:0000256" key="6">
    <source>
        <dbReference type="ARBA" id="ARBA00022833"/>
    </source>
</evidence>
<evidence type="ECO:0000313" key="13">
    <source>
        <dbReference type="Proteomes" id="UP001145742"/>
    </source>
</evidence>
<protein>
    <recommendedName>
        <fullName evidence="2">RING-type E3 ubiquitin transferase</fullName>
        <ecNumber evidence="2">2.3.2.27</ecNumber>
    </recommendedName>
</protein>
<evidence type="ECO:0000256" key="7">
    <source>
        <dbReference type="ARBA" id="ARBA00023015"/>
    </source>
</evidence>
<feature type="compositionally biased region" description="Basic and acidic residues" evidence="10">
    <location>
        <begin position="117"/>
        <end position="129"/>
    </location>
</feature>
<evidence type="ECO:0000256" key="10">
    <source>
        <dbReference type="SAM" id="MobiDB-lite"/>
    </source>
</evidence>
<reference evidence="12" key="1">
    <citation type="submission" date="2019-10" db="EMBL/GenBank/DDBJ databases">
        <authorList>
            <person name="Soares A.E.R."/>
            <person name="Aleixo A."/>
            <person name="Schneider P."/>
            <person name="Miyaki C.Y."/>
            <person name="Schneider M.P."/>
            <person name="Mello C."/>
            <person name="Vasconcelos A.T.R."/>
        </authorList>
    </citation>
    <scope>NUCLEOTIDE SEQUENCE</scope>
    <source>
        <tissue evidence="12">Muscle</tissue>
    </source>
</reference>